<dbReference type="PANTHER" id="PTHR40465:SF1">
    <property type="entry name" value="DUF6534 DOMAIN-CONTAINING PROTEIN"/>
    <property type="match status" value="1"/>
</dbReference>
<dbReference type="EMBL" id="JACAZE010000020">
    <property type="protein sequence ID" value="KAF7293802.1"/>
    <property type="molecule type" value="Genomic_DNA"/>
</dbReference>
<evidence type="ECO:0000259" key="3">
    <source>
        <dbReference type="Pfam" id="PF20152"/>
    </source>
</evidence>
<feature type="domain" description="DUF6534" evidence="3">
    <location>
        <begin position="163"/>
        <end position="248"/>
    </location>
</feature>
<keyword evidence="2" id="KW-0812">Transmembrane</keyword>
<dbReference type="InterPro" id="IPR045339">
    <property type="entry name" value="DUF6534"/>
</dbReference>
<feature type="transmembrane region" description="Helical" evidence="2">
    <location>
        <begin position="12"/>
        <end position="30"/>
    </location>
</feature>
<dbReference type="PANTHER" id="PTHR40465">
    <property type="entry name" value="CHROMOSOME 1, WHOLE GENOME SHOTGUN SEQUENCE"/>
    <property type="match status" value="1"/>
</dbReference>
<sequence>MPSVAPLFGPMLIGTAINILLYGIMLTQMFTYHHRYTADAWWIRLFMVYLLLIETAVVVIEFGIVYQPLVLEFGSLNAVINFPTLLPGDALLIALVSCPIQLFTAWRIKVISSSYVLPAIICFLSIGSFGLGITTGIRVFLIGQFARETILVGTTTTWLATTCVCDVVIAVGMTHALLSRKTGFKQVDSQINRIVRLSVETGSLTAAAAVIDLALAVGIKSAAANFIVDFPLSTIYTCSVLALLNSREPNNPALLSGSRDAERNGRSLQLRSGGSSSGNGGSGGMTSPPASYALGNMGSPRERSNSVRYPNVNVHGHDFEMKAHVRMYGSGTDQYSPGSMTKVPE</sequence>
<feature type="transmembrane region" description="Helical" evidence="2">
    <location>
        <begin position="157"/>
        <end position="178"/>
    </location>
</feature>
<keyword evidence="2" id="KW-1133">Transmembrane helix</keyword>
<evidence type="ECO:0000313" key="4">
    <source>
        <dbReference type="EMBL" id="KAF7293802.1"/>
    </source>
</evidence>
<accession>A0A8H6S8L7</accession>
<dbReference type="OrthoDB" id="3265526at2759"/>
<name>A0A8H6S8L7_MYCCL</name>
<keyword evidence="5" id="KW-1185">Reference proteome</keyword>
<evidence type="ECO:0000256" key="2">
    <source>
        <dbReference type="SAM" id="Phobius"/>
    </source>
</evidence>
<dbReference type="Proteomes" id="UP000613580">
    <property type="component" value="Unassembled WGS sequence"/>
</dbReference>
<reference evidence="4" key="1">
    <citation type="submission" date="2020-05" db="EMBL/GenBank/DDBJ databases">
        <title>Mycena genomes resolve the evolution of fungal bioluminescence.</title>
        <authorList>
            <person name="Tsai I.J."/>
        </authorList>
    </citation>
    <scope>NUCLEOTIDE SEQUENCE</scope>
    <source>
        <strain evidence="4">110903Hualien_Pintung</strain>
    </source>
</reference>
<protein>
    <recommendedName>
        <fullName evidence="3">DUF6534 domain-containing protein</fullName>
    </recommendedName>
</protein>
<dbReference type="AlphaFoldDB" id="A0A8H6S8L7"/>
<dbReference type="Pfam" id="PF20152">
    <property type="entry name" value="DUF6534"/>
    <property type="match status" value="1"/>
</dbReference>
<evidence type="ECO:0000313" key="5">
    <source>
        <dbReference type="Proteomes" id="UP000613580"/>
    </source>
</evidence>
<proteinExistence type="predicted"/>
<gene>
    <name evidence="4" type="ORF">HMN09_01176000</name>
</gene>
<organism evidence="4 5">
    <name type="scientific">Mycena chlorophos</name>
    <name type="common">Agaric fungus</name>
    <name type="synonym">Agaricus chlorophos</name>
    <dbReference type="NCBI Taxonomy" id="658473"/>
    <lineage>
        <taxon>Eukaryota</taxon>
        <taxon>Fungi</taxon>
        <taxon>Dikarya</taxon>
        <taxon>Basidiomycota</taxon>
        <taxon>Agaricomycotina</taxon>
        <taxon>Agaricomycetes</taxon>
        <taxon>Agaricomycetidae</taxon>
        <taxon>Agaricales</taxon>
        <taxon>Marasmiineae</taxon>
        <taxon>Mycenaceae</taxon>
        <taxon>Mycena</taxon>
    </lineage>
</organism>
<feature type="compositionally biased region" description="Gly residues" evidence="1">
    <location>
        <begin position="275"/>
        <end position="284"/>
    </location>
</feature>
<comment type="caution">
    <text evidence="4">The sequence shown here is derived from an EMBL/GenBank/DDBJ whole genome shotgun (WGS) entry which is preliminary data.</text>
</comment>
<feature type="transmembrane region" description="Helical" evidence="2">
    <location>
        <begin position="42"/>
        <end position="65"/>
    </location>
</feature>
<feature type="transmembrane region" description="Helical" evidence="2">
    <location>
        <begin position="115"/>
        <end position="137"/>
    </location>
</feature>
<feature type="region of interest" description="Disordered" evidence="1">
    <location>
        <begin position="253"/>
        <end position="311"/>
    </location>
</feature>
<evidence type="ECO:0000256" key="1">
    <source>
        <dbReference type="SAM" id="MobiDB-lite"/>
    </source>
</evidence>
<feature type="transmembrane region" description="Helical" evidence="2">
    <location>
        <begin position="85"/>
        <end position="103"/>
    </location>
</feature>
<keyword evidence="2" id="KW-0472">Membrane</keyword>